<protein>
    <submittedName>
        <fullName evidence="2">Uncharacterized protein</fullName>
    </submittedName>
</protein>
<feature type="compositionally biased region" description="Low complexity" evidence="1">
    <location>
        <begin position="33"/>
        <end position="58"/>
    </location>
</feature>
<evidence type="ECO:0000313" key="3">
    <source>
        <dbReference type="Proteomes" id="UP000297245"/>
    </source>
</evidence>
<proteinExistence type="predicted"/>
<feature type="region of interest" description="Disordered" evidence="1">
    <location>
        <begin position="32"/>
        <end position="60"/>
    </location>
</feature>
<dbReference type="Proteomes" id="UP000297245">
    <property type="component" value="Unassembled WGS sequence"/>
</dbReference>
<keyword evidence="3" id="KW-1185">Reference proteome</keyword>
<evidence type="ECO:0000313" key="2">
    <source>
        <dbReference type="EMBL" id="THU76017.1"/>
    </source>
</evidence>
<feature type="compositionally biased region" description="Low complexity" evidence="1">
    <location>
        <begin position="133"/>
        <end position="149"/>
    </location>
</feature>
<name>A0A4S8KKJ4_DENBC</name>
<dbReference type="EMBL" id="ML181267">
    <property type="protein sequence ID" value="THU76017.1"/>
    <property type="molecule type" value="Genomic_DNA"/>
</dbReference>
<evidence type="ECO:0000256" key="1">
    <source>
        <dbReference type="SAM" id="MobiDB-lite"/>
    </source>
</evidence>
<accession>A0A4S8KKJ4</accession>
<feature type="region of interest" description="Disordered" evidence="1">
    <location>
        <begin position="95"/>
        <end position="150"/>
    </location>
</feature>
<sequence>MSERRRPGRPLKYNKPEIPRILIPETSYILTHSSNDTLSDSNSFSFSPPFPSNPNYSSHTTSYIQSATLSQQSTTSSKFDEPFSELQTPVNRLPDLTFISHSPSDDSPALETPIDICSSPKRRQNDDSTFKIPSTQPLQPSLLPRPRSPVQWPSYKRVRIEEQTDVEKADEILDLLRSKFNGGIGQFLDIILSSTASKHSLLRNGSMVQYWLQGRSSI</sequence>
<gene>
    <name evidence="2" type="ORF">K435DRAFT_879841</name>
</gene>
<reference evidence="2 3" key="1">
    <citation type="journal article" date="2019" name="Nat. Ecol. Evol.">
        <title>Megaphylogeny resolves global patterns of mushroom evolution.</title>
        <authorList>
            <person name="Varga T."/>
            <person name="Krizsan K."/>
            <person name="Foldi C."/>
            <person name="Dima B."/>
            <person name="Sanchez-Garcia M."/>
            <person name="Sanchez-Ramirez S."/>
            <person name="Szollosi G.J."/>
            <person name="Szarkandi J.G."/>
            <person name="Papp V."/>
            <person name="Albert L."/>
            <person name="Andreopoulos W."/>
            <person name="Angelini C."/>
            <person name="Antonin V."/>
            <person name="Barry K.W."/>
            <person name="Bougher N.L."/>
            <person name="Buchanan P."/>
            <person name="Buyck B."/>
            <person name="Bense V."/>
            <person name="Catcheside P."/>
            <person name="Chovatia M."/>
            <person name="Cooper J."/>
            <person name="Damon W."/>
            <person name="Desjardin D."/>
            <person name="Finy P."/>
            <person name="Geml J."/>
            <person name="Haridas S."/>
            <person name="Hughes K."/>
            <person name="Justo A."/>
            <person name="Karasinski D."/>
            <person name="Kautmanova I."/>
            <person name="Kiss B."/>
            <person name="Kocsube S."/>
            <person name="Kotiranta H."/>
            <person name="LaButti K.M."/>
            <person name="Lechner B.E."/>
            <person name="Liimatainen K."/>
            <person name="Lipzen A."/>
            <person name="Lukacs Z."/>
            <person name="Mihaltcheva S."/>
            <person name="Morgado L.N."/>
            <person name="Niskanen T."/>
            <person name="Noordeloos M.E."/>
            <person name="Ohm R.A."/>
            <person name="Ortiz-Santana B."/>
            <person name="Ovrebo C."/>
            <person name="Racz N."/>
            <person name="Riley R."/>
            <person name="Savchenko A."/>
            <person name="Shiryaev A."/>
            <person name="Soop K."/>
            <person name="Spirin V."/>
            <person name="Szebenyi C."/>
            <person name="Tomsovsky M."/>
            <person name="Tulloss R.E."/>
            <person name="Uehling J."/>
            <person name="Grigoriev I.V."/>
            <person name="Vagvolgyi C."/>
            <person name="Papp T."/>
            <person name="Martin F.M."/>
            <person name="Miettinen O."/>
            <person name="Hibbett D.S."/>
            <person name="Nagy L.G."/>
        </authorList>
    </citation>
    <scope>NUCLEOTIDE SEQUENCE [LARGE SCALE GENOMIC DNA]</scope>
    <source>
        <strain evidence="2 3">CBS 962.96</strain>
    </source>
</reference>
<organism evidence="2 3">
    <name type="scientific">Dendrothele bispora (strain CBS 962.96)</name>
    <dbReference type="NCBI Taxonomy" id="1314807"/>
    <lineage>
        <taxon>Eukaryota</taxon>
        <taxon>Fungi</taxon>
        <taxon>Dikarya</taxon>
        <taxon>Basidiomycota</taxon>
        <taxon>Agaricomycotina</taxon>
        <taxon>Agaricomycetes</taxon>
        <taxon>Agaricomycetidae</taxon>
        <taxon>Agaricales</taxon>
        <taxon>Agaricales incertae sedis</taxon>
        <taxon>Dendrothele</taxon>
    </lineage>
</organism>
<dbReference type="AlphaFoldDB" id="A0A4S8KKJ4"/>